<sequence length="118" mass="13514">MKKILVVDDQVGIRLLLKEVFKQEGYGVVLAMNGEEALKKMNKQIPDLIILDYQLPIMDGYTFVMKIKEIGLDIPTVIMSGLPDRAEERAKEMQMVKKIIGKPFQLNDIRAIVRELLQ</sequence>
<dbReference type="SUPFAM" id="SSF52172">
    <property type="entry name" value="CheY-like"/>
    <property type="match status" value="1"/>
</dbReference>
<dbReference type="PANTHER" id="PTHR44591">
    <property type="entry name" value="STRESS RESPONSE REGULATOR PROTEIN 1"/>
    <property type="match status" value="1"/>
</dbReference>
<dbReference type="SMART" id="SM00448">
    <property type="entry name" value="REC"/>
    <property type="match status" value="1"/>
</dbReference>
<comment type="caution">
    <text evidence="4">The sequence shown here is derived from an EMBL/GenBank/DDBJ whole genome shotgun (WGS) entry which is preliminary data.</text>
</comment>
<evidence type="ECO:0000313" key="5">
    <source>
        <dbReference type="Proteomes" id="UP001595880"/>
    </source>
</evidence>
<evidence type="ECO:0000256" key="2">
    <source>
        <dbReference type="PROSITE-ProRule" id="PRU00169"/>
    </source>
</evidence>
<dbReference type="Gene3D" id="3.40.50.2300">
    <property type="match status" value="1"/>
</dbReference>
<dbReference type="InterPro" id="IPR001789">
    <property type="entry name" value="Sig_transdc_resp-reg_receiver"/>
</dbReference>
<reference evidence="5" key="1">
    <citation type="journal article" date="2019" name="Int. J. Syst. Evol. Microbiol.">
        <title>The Global Catalogue of Microorganisms (GCM) 10K type strain sequencing project: providing services to taxonomists for standard genome sequencing and annotation.</title>
        <authorList>
            <consortium name="The Broad Institute Genomics Platform"/>
            <consortium name="The Broad Institute Genome Sequencing Center for Infectious Disease"/>
            <person name="Wu L."/>
            <person name="Ma J."/>
        </authorList>
    </citation>
    <scope>NUCLEOTIDE SEQUENCE [LARGE SCALE GENOMIC DNA]</scope>
    <source>
        <strain evidence="5">KACC 14058</strain>
    </source>
</reference>
<name>A0ABV8VPW5_9BACI</name>
<evidence type="ECO:0000256" key="1">
    <source>
        <dbReference type="ARBA" id="ARBA00022553"/>
    </source>
</evidence>
<feature type="domain" description="Response regulatory" evidence="3">
    <location>
        <begin position="3"/>
        <end position="117"/>
    </location>
</feature>
<keyword evidence="1 2" id="KW-0597">Phosphoprotein</keyword>
<dbReference type="PROSITE" id="PS50110">
    <property type="entry name" value="RESPONSE_REGULATORY"/>
    <property type="match status" value="1"/>
</dbReference>
<dbReference type="RefSeq" id="WP_390195141.1">
    <property type="nucleotide sequence ID" value="NZ_JBHSDV010000001.1"/>
</dbReference>
<evidence type="ECO:0000259" key="3">
    <source>
        <dbReference type="PROSITE" id="PS50110"/>
    </source>
</evidence>
<dbReference type="Proteomes" id="UP001595880">
    <property type="component" value="Unassembled WGS sequence"/>
</dbReference>
<keyword evidence="5" id="KW-1185">Reference proteome</keyword>
<dbReference type="InterPro" id="IPR011006">
    <property type="entry name" value="CheY-like_superfamily"/>
</dbReference>
<protein>
    <submittedName>
        <fullName evidence="4">Response regulator</fullName>
    </submittedName>
</protein>
<feature type="modified residue" description="4-aspartylphosphate" evidence="2">
    <location>
        <position position="52"/>
    </location>
</feature>
<dbReference type="InterPro" id="IPR050595">
    <property type="entry name" value="Bact_response_regulator"/>
</dbReference>
<organism evidence="4 5">
    <name type="scientific">Gracilibacillus marinus</name>
    <dbReference type="NCBI Taxonomy" id="630535"/>
    <lineage>
        <taxon>Bacteria</taxon>
        <taxon>Bacillati</taxon>
        <taxon>Bacillota</taxon>
        <taxon>Bacilli</taxon>
        <taxon>Bacillales</taxon>
        <taxon>Bacillaceae</taxon>
        <taxon>Gracilibacillus</taxon>
    </lineage>
</organism>
<proteinExistence type="predicted"/>
<accession>A0ABV8VPW5</accession>
<dbReference type="Pfam" id="PF00072">
    <property type="entry name" value="Response_reg"/>
    <property type="match status" value="1"/>
</dbReference>
<evidence type="ECO:0000313" key="4">
    <source>
        <dbReference type="EMBL" id="MFC4386492.1"/>
    </source>
</evidence>
<dbReference type="PANTHER" id="PTHR44591:SF3">
    <property type="entry name" value="RESPONSE REGULATORY DOMAIN-CONTAINING PROTEIN"/>
    <property type="match status" value="1"/>
</dbReference>
<dbReference type="EMBL" id="JBHSDV010000001">
    <property type="protein sequence ID" value="MFC4386492.1"/>
    <property type="molecule type" value="Genomic_DNA"/>
</dbReference>
<gene>
    <name evidence="4" type="ORF">ACFOZ1_01585</name>
</gene>